<comment type="caution">
    <text evidence="2">The sequence shown here is derived from an EMBL/GenBank/DDBJ whole genome shotgun (WGS) entry which is preliminary data.</text>
</comment>
<dbReference type="Proteomes" id="UP000663868">
    <property type="component" value="Unassembled WGS sequence"/>
</dbReference>
<accession>A0A814RWN3</accession>
<reference evidence="2" key="1">
    <citation type="submission" date="2021-02" db="EMBL/GenBank/DDBJ databases">
        <authorList>
            <person name="Nowell W R."/>
        </authorList>
    </citation>
    <scope>NUCLEOTIDE SEQUENCE</scope>
</reference>
<dbReference type="EMBL" id="CAJNOG010000278">
    <property type="protein sequence ID" value="CAF1139991.1"/>
    <property type="molecule type" value="Genomic_DNA"/>
</dbReference>
<dbReference type="Proteomes" id="UP000663844">
    <property type="component" value="Unassembled WGS sequence"/>
</dbReference>
<evidence type="ECO:0000313" key="1">
    <source>
        <dbReference type="EMBL" id="CAF1061767.1"/>
    </source>
</evidence>
<proteinExistence type="predicted"/>
<dbReference type="Proteomes" id="UP000663845">
    <property type="component" value="Unassembled WGS sequence"/>
</dbReference>
<evidence type="ECO:0000313" key="4">
    <source>
        <dbReference type="EMBL" id="CAF3904634.1"/>
    </source>
</evidence>
<sequence length="128" mass="14762">MSINCALPVPPNYRKAELTLNRYISSSTFNPIIYSLLNVLVHVKQSKGFITDEAIEMALENIKKFDQETNDHTEPLLREIIYGTNCKPDDKNCSNQNQYQMTEPTPDIKQRIVAALDRFFESNDVDDY</sequence>
<dbReference type="AlphaFoldDB" id="A0A814RWN3"/>
<protein>
    <submittedName>
        <fullName evidence="2">Uncharacterized protein</fullName>
    </submittedName>
</protein>
<dbReference type="EMBL" id="CAJNOE010000221">
    <property type="protein sequence ID" value="CAF1061767.1"/>
    <property type="molecule type" value="Genomic_DNA"/>
</dbReference>
<dbReference type="EMBL" id="CAJOAZ010000138">
    <property type="protein sequence ID" value="CAF3548561.1"/>
    <property type="molecule type" value="Genomic_DNA"/>
</dbReference>
<evidence type="ECO:0000313" key="3">
    <source>
        <dbReference type="EMBL" id="CAF3548561.1"/>
    </source>
</evidence>
<evidence type="ECO:0000313" key="2">
    <source>
        <dbReference type="EMBL" id="CAF1139991.1"/>
    </source>
</evidence>
<organism evidence="2 5">
    <name type="scientific">Adineta steineri</name>
    <dbReference type="NCBI Taxonomy" id="433720"/>
    <lineage>
        <taxon>Eukaryota</taxon>
        <taxon>Metazoa</taxon>
        <taxon>Spiralia</taxon>
        <taxon>Gnathifera</taxon>
        <taxon>Rotifera</taxon>
        <taxon>Eurotatoria</taxon>
        <taxon>Bdelloidea</taxon>
        <taxon>Adinetida</taxon>
        <taxon>Adinetidae</taxon>
        <taxon>Adineta</taxon>
    </lineage>
</organism>
<gene>
    <name evidence="1" type="ORF">IZO911_LOCUS20915</name>
    <name evidence="2" type="ORF">JYZ213_LOCUS23500</name>
    <name evidence="4" type="ORF">KXQ929_LOCUS23008</name>
    <name evidence="3" type="ORF">OXD698_LOCUS3808</name>
</gene>
<evidence type="ECO:0000313" key="5">
    <source>
        <dbReference type="Proteomes" id="UP000663845"/>
    </source>
</evidence>
<name>A0A814RWN3_9BILA</name>
<dbReference type="Proteomes" id="UP000663860">
    <property type="component" value="Unassembled WGS sequence"/>
</dbReference>
<dbReference type="EMBL" id="CAJOBB010001795">
    <property type="protein sequence ID" value="CAF3904634.1"/>
    <property type="molecule type" value="Genomic_DNA"/>
</dbReference>